<dbReference type="EMBL" id="PEYU01000073">
    <property type="protein sequence ID" value="PIS22184.1"/>
    <property type="molecule type" value="Genomic_DNA"/>
</dbReference>
<evidence type="ECO:0000313" key="1">
    <source>
        <dbReference type="EMBL" id="PIS22184.1"/>
    </source>
</evidence>
<reference evidence="2" key="1">
    <citation type="submission" date="2017-09" db="EMBL/GenBank/DDBJ databases">
        <title>Depth-based differentiation of microbial function through sediment-hosted aquifers and enrichment of novel symbionts in the deep terrestrial subsurface.</title>
        <authorList>
            <person name="Probst A.J."/>
            <person name="Ladd B."/>
            <person name="Jarett J.K."/>
            <person name="Geller-Mcgrath D.E."/>
            <person name="Sieber C.M.K."/>
            <person name="Emerson J.B."/>
            <person name="Anantharaman K."/>
            <person name="Thomas B.C."/>
            <person name="Malmstrom R."/>
            <person name="Stieglmeier M."/>
            <person name="Klingl A."/>
            <person name="Woyke T."/>
            <person name="Ryan C.M."/>
            <person name="Banfield J.F."/>
        </authorList>
    </citation>
    <scope>NUCLEOTIDE SEQUENCE [LARGE SCALE GENOMIC DNA]</scope>
</reference>
<dbReference type="AlphaFoldDB" id="A0A2H0XB73"/>
<dbReference type="Gene3D" id="3.40.50.2000">
    <property type="entry name" value="Glycogen Phosphorylase B"/>
    <property type="match status" value="1"/>
</dbReference>
<dbReference type="SUPFAM" id="SSF53756">
    <property type="entry name" value="UDP-Glycosyltransferase/glycogen phosphorylase"/>
    <property type="match status" value="1"/>
</dbReference>
<dbReference type="Pfam" id="PF13692">
    <property type="entry name" value="Glyco_trans_1_4"/>
    <property type="match status" value="1"/>
</dbReference>
<proteinExistence type="predicted"/>
<evidence type="ECO:0000313" key="2">
    <source>
        <dbReference type="Proteomes" id="UP000231252"/>
    </source>
</evidence>
<evidence type="ECO:0008006" key="3">
    <source>
        <dbReference type="Google" id="ProtNLM"/>
    </source>
</evidence>
<gene>
    <name evidence="1" type="ORF">COT50_03260</name>
</gene>
<dbReference type="Proteomes" id="UP000231252">
    <property type="component" value="Unassembled WGS sequence"/>
</dbReference>
<protein>
    <recommendedName>
        <fullName evidence="3">Glycosyl transferase family 1 domain-containing protein</fullName>
    </recommendedName>
</protein>
<organism evidence="1 2">
    <name type="scientific">candidate division WWE3 bacterium CG08_land_8_20_14_0_20_41_10</name>
    <dbReference type="NCBI Taxonomy" id="1975085"/>
    <lineage>
        <taxon>Bacteria</taxon>
        <taxon>Katanobacteria</taxon>
    </lineage>
</organism>
<name>A0A2H0XB73_UNCKA</name>
<comment type="caution">
    <text evidence="1">The sequence shown here is derived from an EMBL/GenBank/DDBJ whole genome shotgun (WGS) entry which is preliminary data.</text>
</comment>
<sequence length="399" mass="45134">MSKKYNIICLSNQLWLSDYWTNKSHVMSRLSKLGHKVLFVEPPINIGNIFLQQVLAGSWSFKRLVTCTKVEEQSGVLLYSPLNVLPNANFTSHEHIKGINKVTKKYFDPQRKTLLWVYHVQLKNLLEYVDGLTHDTLIYDCVDNYAGFPENTAFYSTTVTKKQLITQEEALAKKADLVFASAPGLVDRLKSYNPHTHFTPNVGDYEKFKDAKLLKDLPVDLKDLTKPVIGFTGALDEYKFDMSLFKELVQNHPNYSFVLIGSLARKGKSATKELLGLGGLENVYLLGSRSYEIINQYFAGFNAFIIPYQLNDLTVGGCFPVKFHDALAAGLPVIVTDMPAYTLFKDVCYISKSYQEFGVNLEKALQEDSPQKIKARQEVAKNNNWDGKVASMLKLIESL</sequence>
<accession>A0A2H0XB73</accession>